<dbReference type="AlphaFoldDB" id="A0AAV5NU30"/>
<evidence type="ECO:0000256" key="9">
    <source>
        <dbReference type="ARBA" id="ARBA00022837"/>
    </source>
</evidence>
<evidence type="ECO:0000256" key="4">
    <source>
        <dbReference type="ARBA" id="ARBA00022670"/>
    </source>
</evidence>
<feature type="domain" description="FTP" evidence="18">
    <location>
        <begin position="90"/>
        <end position="131"/>
    </location>
</feature>
<evidence type="ECO:0000313" key="19">
    <source>
        <dbReference type="EMBL" id="GLQ73501.1"/>
    </source>
</evidence>
<evidence type="ECO:0000313" key="20">
    <source>
        <dbReference type="Proteomes" id="UP001156690"/>
    </source>
</evidence>
<dbReference type="PRINTS" id="PR00730">
    <property type="entry name" value="THERMOLYSIN"/>
</dbReference>
<dbReference type="GO" id="GO:0004222">
    <property type="term" value="F:metalloendopeptidase activity"/>
    <property type="evidence" value="ECO:0007669"/>
    <property type="project" value="InterPro"/>
</dbReference>
<feature type="region of interest" description="Disordered" evidence="13">
    <location>
        <begin position="585"/>
        <end position="619"/>
    </location>
</feature>
<dbReference type="GO" id="GO:0005509">
    <property type="term" value="F:calcium ion binding"/>
    <property type="evidence" value="ECO:0007669"/>
    <property type="project" value="InterPro"/>
</dbReference>
<name>A0AAV5NU30_9VIBR</name>
<dbReference type="InterPro" id="IPR027268">
    <property type="entry name" value="Peptidase_M4/M1_CTD_sf"/>
</dbReference>
<evidence type="ECO:0000256" key="7">
    <source>
        <dbReference type="ARBA" id="ARBA00022801"/>
    </source>
</evidence>
<evidence type="ECO:0000256" key="5">
    <source>
        <dbReference type="ARBA" id="ARBA00022723"/>
    </source>
</evidence>
<keyword evidence="7" id="KW-0378">Hydrolase</keyword>
<evidence type="ECO:0000256" key="15">
    <source>
        <dbReference type="SAM" id="SignalP"/>
    </source>
</evidence>
<keyword evidence="14" id="KW-0472">Membrane</keyword>
<evidence type="ECO:0000256" key="13">
    <source>
        <dbReference type="SAM" id="MobiDB-lite"/>
    </source>
</evidence>
<keyword evidence="14" id="KW-0812">Transmembrane</keyword>
<evidence type="ECO:0000256" key="11">
    <source>
        <dbReference type="ARBA" id="ARBA00023145"/>
    </source>
</evidence>
<feature type="domain" description="Peptidase M4" evidence="16">
    <location>
        <begin position="249"/>
        <end position="387"/>
    </location>
</feature>
<feature type="signal peptide" evidence="15">
    <location>
        <begin position="1"/>
        <end position="40"/>
    </location>
</feature>
<evidence type="ECO:0008006" key="21">
    <source>
        <dbReference type="Google" id="ProtNLM"/>
    </source>
</evidence>
<evidence type="ECO:0000256" key="1">
    <source>
        <dbReference type="ARBA" id="ARBA00004613"/>
    </source>
</evidence>
<dbReference type="InterPro" id="IPR028974">
    <property type="entry name" value="TSP_type-3_rpt"/>
</dbReference>
<evidence type="ECO:0000259" key="18">
    <source>
        <dbReference type="Pfam" id="PF07504"/>
    </source>
</evidence>
<evidence type="ECO:0000256" key="12">
    <source>
        <dbReference type="PIRSR" id="PIRSR623612-1"/>
    </source>
</evidence>
<dbReference type="Pfam" id="PF02868">
    <property type="entry name" value="Peptidase_M4_C"/>
    <property type="match status" value="1"/>
</dbReference>
<keyword evidence="11" id="KW-0865">Zymogen</keyword>
<dbReference type="Gene3D" id="3.10.450.490">
    <property type="match status" value="1"/>
</dbReference>
<dbReference type="SUPFAM" id="SSF103647">
    <property type="entry name" value="TSP type-3 repeat"/>
    <property type="match status" value="1"/>
</dbReference>
<feature type="transmembrane region" description="Helical" evidence="14">
    <location>
        <begin position="1073"/>
        <end position="1091"/>
    </location>
</feature>
<keyword evidence="8" id="KW-0862">Zinc</keyword>
<evidence type="ECO:0000256" key="14">
    <source>
        <dbReference type="SAM" id="Phobius"/>
    </source>
</evidence>
<feature type="chain" id="PRO_5043338446" description="Peptidase M4 family protein" evidence="15">
    <location>
        <begin position="41"/>
        <end position="1097"/>
    </location>
</feature>
<dbReference type="GO" id="GO:0006508">
    <property type="term" value="P:proteolysis"/>
    <property type="evidence" value="ECO:0007669"/>
    <property type="project" value="UniProtKB-KW"/>
</dbReference>
<feature type="compositionally biased region" description="Low complexity" evidence="13">
    <location>
        <begin position="852"/>
        <end position="863"/>
    </location>
</feature>
<dbReference type="InterPro" id="IPR020008">
    <property type="entry name" value="GlyGly_CTERM"/>
</dbReference>
<dbReference type="Pfam" id="PF18884">
    <property type="entry name" value="TSP3_bac"/>
    <property type="match status" value="6"/>
</dbReference>
<feature type="compositionally biased region" description="Polar residues" evidence="13">
    <location>
        <begin position="1060"/>
        <end position="1077"/>
    </location>
</feature>
<dbReference type="PANTHER" id="PTHR33794:SF1">
    <property type="entry name" value="BACILLOLYSIN"/>
    <property type="match status" value="1"/>
</dbReference>
<dbReference type="InterPro" id="IPR050728">
    <property type="entry name" value="Zinc_Metalloprotease_M4"/>
</dbReference>
<dbReference type="RefSeq" id="WP_126606956.1">
    <property type="nucleotide sequence ID" value="NZ_AP025144.1"/>
</dbReference>
<evidence type="ECO:0000259" key="16">
    <source>
        <dbReference type="Pfam" id="PF01447"/>
    </source>
</evidence>
<organism evidence="19 20">
    <name type="scientific">Vibrio penaeicida</name>
    <dbReference type="NCBI Taxonomy" id="104609"/>
    <lineage>
        <taxon>Bacteria</taxon>
        <taxon>Pseudomonadati</taxon>
        <taxon>Pseudomonadota</taxon>
        <taxon>Gammaproteobacteria</taxon>
        <taxon>Vibrionales</taxon>
        <taxon>Vibrionaceae</taxon>
        <taxon>Vibrio</taxon>
    </lineage>
</organism>
<dbReference type="PANTHER" id="PTHR33794">
    <property type="entry name" value="BACILLOLYSIN"/>
    <property type="match status" value="1"/>
</dbReference>
<dbReference type="Pfam" id="PF01447">
    <property type="entry name" value="Peptidase_M4"/>
    <property type="match status" value="1"/>
</dbReference>
<accession>A0AAV5NU30</accession>
<keyword evidence="10" id="KW-0482">Metalloprotease</keyword>
<feature type="compositionally biased region" description="Polar residues" evidence="13">
    <location>
        <begin position="837"/>
        <end position="851"/>
    </location>
</feature>
<evidence type="ECO:0000256" key="2">
    <source>
        <dbReference type="ARBA" id="ARBA00009388"/>
    </source>
</evidence>
<keyword evidence="5" id="KW-0479">Metal-binding</keyword>
<feature type="domain" description="Peptidase M4 C-terminal" evidence="17">
    <location>
        <begin position="390"/>
        <end position="535"/>
    </location>
</feature>
<dbReference type="Gene3D" id="1.10.390.10">
    <property type="entry name" value="Neutral Protease Domain 2"/>
    <property type="match status" value="1"/>
</dbReference>
<evidence type="ECO:0000259" key="17">
    <source>
        <dbReference type="Pfam" id="PF02868"/>
    </source>
</evidence>
<dbReference type="InterPro" id="IPR023612">
    <property type="entry name" value="Peptidase_M4"/>
</dbReference>
<gene>
    <name evidence="19" type="ORF">GCM10007932_28610</name>
</gene>
<dbReference type="Gene3D" id="3.10.170.10">
    <property type="match status" value="1"/>
</dbReference>
<sequence length="1097" mass="120622">MFKYAGQTSPTKKLNMRPNKIVIALCASILPVSYFPNAIAANSVSLSLHHLQKQNALSSTQGVQQTVNVTSSSNAVLSELKKVYALSDNEEFQLLKSVRSSSGQLHQRYVQTINGVPVYGKQVSIHIDDQGVYWLGGQVLVGANQDVQSGALLRSLTDLEAKNLAKAYFDAHFAKGKLWTFERENSLTTIALKEQQAFEVKHVTFIATPYGHVANPIRFNAFVNKQGKVIEAWNSMTHAQASGPGGNLKTGRYNYGTEYNHLEVTQNGTECLLENDRVRTLNMNHSKYGGSVHSFTCSTNNDKEINGAYSPLNDAHYFGGVVFDLYNDWFQLSPLSQKLEMRVHYGNGYENAFWDGQRMTFGDGASRFYPLVSLDVVAHEVSHGFTEQNSGLIYSNQSGGINESFSDVAGEAAEYFMTGSNDWLVGETIFKATGQALRYLEDPTRDGSSIGHADNYYDGLDVHYSSGVFNRAFYLLTNSTGWNIQKAFTAYVDANRFYWTPSTTYVEGACGVILAARDKGYDWQKAFESFQQVGVICDDIPIDTDGDGMPNTWEITYGLNETSANDAELDGDSDALTNLQEFSYKTNPLVPDTDGDGINDGEEVRIGTKPNDVDSDSDGLPDGWEKNIGLDPLDSADAVLDLDSDGFTNSQEYQMGTKANDAYSYPPLLSTLHESFENGSPIGWSTPTEATKGWIISNSNNTHGVASFVSDDIKDNQSSQVTFSNIFASGILTFDYRVESEEYFDYFEMYLNDSLVIKKSGYHSESVTIAVQEGFNTLHFKFSKDYSLSSGFDSAWIDNVKFVATDSDSDGMSDSWENKYGYDPQNAGDASLDSDNDNLTNLEEHNVGTNPNLSDSDNDGLSDYIELNDSHSNPTIHDTDNDDIPDGWEYKNGLNPNDPSDRDSDADSDTLSNHDEYVHQTNPQNSDSDSDLLSDSEEINVVGSDPTKSDSDSDLLPDGWEVEHNLNPLLESDARSDEDNDGLNALQEFEIKSNPNKSDSDGDSMPDKWEHDNNLDPTDAADATGDADGDSLTNLGEYIAKTNPMDPDTDNDGMPDGSDSAPTQKQIEASGSSGGSTSMLALFGLFLLVLTRRKNKI</sequence>
<comment type="caution">
    <text evidence="19">The sequence shown here is derived from an EMBL/GenBank/DDBJ whole genome shotgun (WGS) entry which is preliminary data.</text>
</comment>
<dbReference type="InterPro" id="IPR059100">
    <property type="entry name" value="TSP3_bac"/>
</dbReference>
<comment type="similarity">
    <text evidence="2">Belongs to the peptidase M4 family.</text>
</comment>
<dbReference type="EMBL" id="BSNX01000032">
    <property type="protein sequence ID" value="GLQ73501.1"/>
    <property type="molecule type" value="Genomic_DNA"/>
</dbReference>
<feature type="active site" description="Proton donor" evidence="12">
    <location>
        <position position="463"/>
    </location>
</feature>
<feature type="active site" evidence="12">
    <location>
        <position position="380"/>
    </location>
</feature>
<keyword evidence="6 15" id="KW-0732">Signal</keyword>
<dbReference type="InterPro" id="IPR001570">
    <property type="entry name" value="Peptidase_M4_C_domain"/>
</dbReference>
<keyword evidence="3" id="KW-0964">Secreted</keyword>
<reference evidence="20" key="1">
    <citation type="journal article" date="2019" name="Int. J. Syst. Evol. Microbiol.">
        <title>The Global Catalogue of Microorganisms (GCM) 10K type strain sequencing project: providing services to taxonomists for standard genome sequencing and annotation.</title>
        <authorList>
            <consortium name="The Broad Institute Genomics Platform"/>
            <consortium name="The Broad Institute Genome Sequencing Center for Infectious Disease"/>
            <person name="Wu L."/>
            <person name="Ma J."/>
        </authorList>
    </citation>
    <scope>NUCLEOTIDE SEQUENCE [LARGE SCALE GENOMIC DNA]</scope>
    <source>
        <strain evidence="20">NBRC 15640</strain>
    </source>
</reference>
<keyword evidence="9" id="KW-0106">Calcium</keyword>
<feature type="compositionally biased region" description="Basic and acidic residues" evidence="13">
    <location>
        <begin position="1005"/>
        <end position="1014"/>
    </location>
</feature>
<evidence type="ECO:0000256" key="6">
    <source>
        <dbReference type="ARBA" id="ARBA00022729"/>
    </source>
</evidence>
<keyword evidence="14" id="KW-1133">Transmembrane helix</keyword>
<keyword evidence="20" id="KW-1185">Reference proteome</keyword>
<feature type="region of interest" description="Disordered" evidence="13">
    <location>
        <begin position="815"/>
        <end position="1077"/>
    </location>
</feature>
<evidence type="ECO:0000256" key="3">
    <source>
        <dbReference type="ARBA" id="ARBA00022525"/>
    </source>
</evidence>
<proteinExistence type="inferred from homology"/>
<dbReference type="CDD" id="cd09597">
    <property type="entry name" value="M4_TLP"/>
    <property type="match status" value="1"/>
</dbReference>
<keyword evidence="4" id="KW-0645">Protease</keyword>
<dbReference type="InterPro" id="IPR013856">
    <property type="entry name" value="Peptidase_M4_domain"/>
</dbReference>
<evidence type="ECO:0000256" key="8">
    <source>
        <dbReference type="ARBA" id="ARBA00022833"/>
    </source>
</evidence>
<dbReference type="SUPFAM" id="SSF55486">
    <property type="entry name" value="Metalloproteases ('zincins'), catalytic domain"/>
    <property type="match status" value="1"/>
</dbReference>
<dbReference type="InterPro" id="IPR011096">
    <property type="entry name" value="FTP_domain"/>
</dbReference>
<comment type="subcellular location">
    <subcellularLocation>
        <location evidence="1">Secreted</location>
    </subcellularLocation>
</comment>
<protein>
    <recommendedName>
        <fullName evidence="21">Peptidase M4 family protein</fullName>
    </recommendedName>
</protein>
<evidence type="ECO:0000256" key="10">
    <source>
        <dbReference type="ARBA" id="ARBA00023049"/>
    </source>
</evidence>
<dbReference type="Proteomes" id="UP001156690">
    <property type="component" value="Unassembled WGS sequence"/>
</dbReference>
<dbReference type="NCBIfam" id="TIGR03501">
    <property type="entry name" value="GlyGly_CTERM"/>
    <property type="match status" value="1"/>
</dbReference>
<feature type="compositionally biased region" description="Acidic residues" evidence="13">
    <location>
        <begin position="928"/>
        <end position="938"/>
    </location>
</feature>
<dbReference type="Pfam" id="PF07504">
    <property type="entry name" value="FTP"/>
    <property type="match status" value="1"/>
</dbReference>